<dbReference type="EMBL" id="RQFP01000014">
    <property type="protein sequence ID" value="TGK91693.1"/>
    <property type="molecule type" value="Genomic_DNA"/>
</dbReference>
<evidence type="ECO:0000256" key="1">
    <source>
        <dbReference type="ARBA" id="ARBA00004141"/>
    </source>
</evidence>
<feature type="transmembrane region" description="Helical" evidence="5">
    <location>
        <begin position="73"/>
        <end position="93"/>
    </location>
</feature>
<feature type="transmembrane region" description="Helical" evidence="5">
    <location>
        <begin position="7"/>
        <end position="28"/>
    </location>
</feature>
<feature type="transmembrane region" description="Helical" evidence="5">
    <location>
        <begin position="99"/>
        <end position="118"/>
    </location>
</feature>
<sequence>MKIAYTIVRILLGALFLFASVVVLFNLVPQPETTGDLKIFNDGLKASGYLLTLIKVTELVCALAFLSGRFVPLASIVIAPIAVNILLVHLTIAPDGIPVGIFVVAANAFLAYVNWNVYKPLFVPVNK</sequence>
<reference evidence="6" key="1">
    <citation type="journal article" date="2019" name="PLoS Negl. Trop. Dis.">
        <title>Revisiting the worldwide diversity of Leptospira species in the environment.</title>
        <authorList>
            <person name="Vincent A.T."/>
            <person name="Schiettekatte O."/>
            <person name="Bourhy P."/>
            <person name="Veyrier F.J."/>
            <person name="Picardeau M."/>
        </authorList>
    </citation>
    <scope>NUCLEOTIDE SEQUENCE [LARGE SCALE GENOMIC DNA]</scope>
    <source>
        <strain evidence="6">201800277</strain>
    </source>
</reference>
<name>A0A2M9Y1B5_9LEPT</name>
<protein>
    <submittedName>
        <fullName evidence="6">DoxX family membrane protein</fullName>
    </submittedName>
</protein>
<keyword evidence="2 5" id="KW-0812">Transmembrane</keyword>
<feature type="transmembrane region" description="Helical" evidence="5">
    <location>
        <begin position="48"/>
        <end position="66"/>
    </location>
</feature>
<keyword evidence="3 5" id="KW-1133">Transmembrane helix</keyword>
<dbReference type="Pfam" id="PF07681">
    <property type="entry name" value="DoxX"/>
    <property type="match status" value="1"/>
</dbReference>
<accession>A0A2M9Y1B5</accession>
<dbReference type="OrthoDB" id="341561at2"/>
<dbReference type="RefSeq" id="WP_100790541.1">
    <property type="nucleotide sequence ID" value="NZ_NPDQ01000004.1"/>
</dbReference>
<comment type="subcellular location">
    <subcellularLocation>
        <location evidence="1">Membrane</location>
        <topology evidence="1">Multi-pass membrane protein</topology>
    </subcellularLocation>
</comment>
<keyword evidence="4 5" id="KW-0472">Membrane</keyword>
<dbReference type="AlphaFoldDB" id="A0A2M9Y1B5"/>
<evidence type="ECO:0000256" key="4">
    <source>
        <dbReference type="ARBA" id="ARBA00023136"/>
    </source>
</evidence>
<gene>
    <name evidence="6" type="ORF">EHQ30_15960</name>
</gene>
<evidence type="ECO:0000256" key="2">
    <source>
        <dbReference type="ARBA" id="ARBA00022692"/>
    </source>
</evidence>
<evidence type="ECO:0000313" key="6">
    <source>
        <dbReference type="EMBL" id="TGK91693.1"/>
    </source>
</evidence>
<organism evidence="6 7">
    <name type="scientific">Leptospira brenneri</name>
    <dbReference type="NCBI Taxonomy" id="2023182"/>
    <lineage>
        <taxon>Bacteria</taxon>
        <taxon>Pseudomonadati</taxon>
        <taxon>Spirochaetota</taxon>
        <taxon>Spirochaetia</taxon>
        <taxon>Leptospirales</taxon>
        <taxon>Leptospiraceae</taxon>
        <taxon>Leptospira</taxon>
    </lineage>
</organism>
<dbReference type="Proteomes" id="UP000297891">
    <property type="component" value="Unassembled WGS sequence"/>
</dbReference>
<keyword evidence="7" id="KW-1185">Reference proteome</keyword>
<evidence type="ECO:0000256" key="3">
    <source>
        <dbReference type="ARBA" id="ARBA00022989"/>
    </source>
</evidence>
<proteinExistence type="predicted"/>
<evidence type="ECO:0000256" key="5">
    <source>
        <dbReference type="SAM" id="Phobius"/>
    </source>
</evidence>
<comment type="caution">
    <text evidence="6">The sequence shown here is derived from an EMBL/GenBank/DDBJ whole genome shotgun (WGS) entry which is preliminary data.</text>
</comment>
<evidence type="ECO:0000313" key="7">
    <source>
        <dbReference type="Proteomes" id="UP000297891"/>
    </source>
</evidence>
<dbReference type="GO" id="GO:0016020">
    <property type="term" value="C:membrane"/>
    <property type="evidence" value="ECO:0007669"/>
    <property type="project" value="UniProtKB-SubCell"/>
</dbReference>
<dbReference type="InterPro" id="IPR032808">
    <property type="entry name" value="DoxX"/>
</dbReference>